<evidence type="ECO:0000256" key="1">
    <source>
        <dbReference type="ARBA" id="ARBA00023015"/>
    </source>
</evidence>
<proteinExistence type="predicted"/>
<comment type="caution">
    <text evidence="6">The sequence shown here is derived from an EMBL/GenBank/DDBJ whole genome shotgun (WGS) entry which is preliminary data.</text>
</comment>
<dbReference type="SUPFAM" id="SSF46689">
    <property type="entry name" value="Homeodomain-like"/>
    <property type="match status" value="1"/>
</dbReference>
<keyword evidence="3" id="KW-0804">Transcription</keyword>
<dbReference type="PANTHER" id="PTHR30055:SF234">
    <property type="entry name" value="HTH-TYPE TRANSCRIPTIONAL REGULATOR BETI"/>
    <property type="match status" value="1"/>
</dbReference>
<sequence length="193" mass="21134">MAKQRLSKQDWLTAALTALAEGGVAAVAVEPLAQRLGVTRGSFYWHFADRNSLLHEALEWWEQEGTEAVIERVDGIAEPRQRLRALFRIAITEDPTNGLEPALVAHADDAAVAPVLNRVTRRRVAFLADVYVELGLPAGEARYRALSAYAAYVGWMQLRRATPTAVPEIAGDPDALTHLVEHHVLPSPATTTP</sequence>
<evidence type="ECO:0000313" key="7">
    <source>
        <dbReference type="Proteomes" id="UP001225605"/>
    </source>
</evidence>
<keyword evidence="1" id="KW-0805">Transcription regulation</keyword>
<reference evidence="6 7" key="1">
    <citation type="submission" date="2017-06" db="EMBL/GenBank/DDBJ databases">
        <title>Cultured bacterium strain Saccharothrix yanglingensis Hhs.015.</title>
        <authorList>
            <person name="Xia Y."/>
        </authorList>
    </citation>
    <scope>NUCLEOTIDE SEQUENCE [LARGE SCALE GENOMIC DNA]</scope>
    <source>
        <strain evidence="6 7">Hhs.015</strain>
    </source>
</reference>
<organism evidence="6 7">
    <name type="scientific">Saccharothrix yanglingensis</name>
    <dbReference type="NCBI Taxonomy" id="659496"/>
    <lineage>
        <taxon>Bacteria</taxon>
        <taxon>Bacillati</taxon>
        <taxon>Actinomycetota</taxon>
        <taxon>Actinomycetes</taxon>
        <taxon>Pseudonocardiales</taxon>
        <taxon>Pseudonocardiaceae</taxon>
        <taxon>Saccharothrix</taxon>
    </lineage>
</organism>
<protein>
    <submittedName>
        <fullName evidence="6">TetR family transcriptional regulator</fullName>
    </submittedName>
</protein>
<dbReference type="RefSeq" id="WP_306746426.1">
    <property type="nucleotide sequence ID" value="NZ_NSDM01000005.1"/>
</dbReference>
<evidence type="ECO:0000259" key="5">
    <source>
        <dbReference type="PROSITE" id="PS50977"/>
    </source>
</evidence>
<evidence type="ECO:0000256" key="4">
    <source>
        <dbReference type="PROSITE-ProRule" id="PRU00335"/>
    </source>
</evidence>
<name>A0ABU0WZR3_9PSEU</name>
<dbReference type="PANTHER" id="PTHR30055">
    <property type="entry name" value="HTH-TYPE TRANSCRIPTIONAL REGULATOR RUTR"/>
    <property type="match status" value="1"/>
</dbReference>
<dbReference type="EMBL" id="NSDM01000005">
    <property type="protein sequence ID" value="MDQ2585252.1"/>
    <property type="molecule type" value="Genomic_DNA"/>
</dbReference>
<keyword evidence="7" id="KW-1185">Reference proteome</keyword>
<dbReference type="PROSITE" id="PS50977">
    <property type="entry name" value="HTH_TETR_2"/>
    <property type="match status" value="1"/>
</dbReference>
<evidence type="ECO:0000256" key="3">
    <source>
        <dbReference type="ARBA" id="ARBA00023163"/>
    </source>
</evidence>
<dbReference type="InterPro" id="IPR050109">
    <property type="entry name" value="HTH-type_TetR-like_transc_reg"/>
</dbReference>
<dbReference type="PRINTS" id="PR00455">
    <property type="entry name" value="HTHTETR"/>
</dbReference>
<dbReference type="InterPro" id="IPR009057">
    <property type="entry name" value="Homeodomain-like_sf"/>
</dbReference>
<evidence type="ECO:0000256" key="2">
    <source>
        <dbReference type="ARBA" id="ARBA00023125"/>
    </source>
</evidence>
<dbReference type="Gene3D" id="1.10.357.10">
    <property type="entry name" value="Tetracycline Repressor, domain 2"/>
    <property type="match status" value="1"/>
</dbReference>
<feature type="domain" description="HTH tetR-type" evidence="5">
    <location>
        <begin position="5"/>
        <end position="65"/>
    </location>
</feature>
<feature type="DNA-binding region" description="H-T-H motif" evidence="4">
    <location>
        <begin position="28"/>
        <end position="47"/>
    </location>
</feature>
<dbReference type="Proteomes" id="UP001225605">
    <property type="component" value="Unassembled WGS sequence"/>
</dbReference>
<evidence type="ECO:0000313" key="6">
    <source>
        <dbReference type="EMBL" id="MDQ2585252.1"/>
    </source>
</evidence>
<dbReference type="InterPro" id="IPR001647">
    <property type="entry name" value="HTH_TetR"/>
</dbReference>
<gene>
    <name evidence="6" type="ORF">CKY47_14930</name>
</gene>
<accession>A0ABU0WZR3</accession>
<dbReference type="Pfam" id="PF00440">
    <property type="entry name" value="TetR_N"/>
    <property type="match status" value="1"/>
</dbReference>
<keyword evidence="2 4" id="KW-0238">DNA-binding</keyword>